<keyword evidence="2" id="KW-0808">Transferase</keyword>
<organism evidence="2 3">
    <name type="scientific">Sporofaciens musculi</name>
    <dbReference type="NCBI Taxonomy" id="2681861"/>
    <lineage>
        <taxon>Bacteria</taxon>
        <taxon>Bacillati</taxon>
        <taxon>Bacillota</taxon>
        <taxon>Clostridia</taxon>
        <taxon>Lachnospirales</taxon>
        <taxon>Lachnospiraceae</taxon>
        <taxon>Sporofaciens</taxon>
    </lineage>
</organism>
<dbReference type="SUPFAM" id="SSF56112">
    <property type="entry name" value="Protein kinase-like (PK-like)"/>
    <property type="match status" value="1"/>
</dbReference>
<dbReference type="GO" id="GO:0016740">
    <property type="term" value="F:transferase activity"/>
    <property type="evidence" value="ECO:0007669"/>
    <property type="project" value="UniProtKB-KW"/>
</dbReference>
<dbReference type="InterPro" id="IPR005835">
    <property type="entry name" value="NTP_transferase_dom"/>
</dbReference>
<dbReference type="AlphaFoldDB" id="A0A7X3MK96"/>
<dbReference type="SUPFAM" id="SSF53448">
    <property type="entry name" value="Nucleotide-diphospho-sugar transferases"/>
    <property type="match status" value="1"/>
</dbReference>
<feature type="domain" description="Nucleotidyl transferase" evidence="1">
    <location>
        <begin position="7"/>
        <end position="112"/>
    </location>
</feature>
<sequence length="519" mass="60156">MMFDYIIVQAGGKGTRLGYLTKNKPKALVPVENLPMIFHLFRKYPDKRFVIIADYKREVLKKYMGCFADVKYRIVEASGTGTSSGVGKAIELIPDYEPFMLIWSDLILPDKFELPKEYLNSENVTRRKSIKGDCEAQLNDYIGISKTFPCRWKYENGRFVEECSVEYGVAGLFLFHDKSALSGIPESGELVRWMQGKGMCFEEVNLAGTREFGLLEEYEKLDNIKTRPFNHITVNGDMLTKEPVDTQGEYLAKRECAWYEEAQKKHIKGIPNIYGINPLMMEVIHGKNIYDTGVENDEKYRILSDLVDILKKLHTSGGVPEDSFSIKEAYFNKTMARLSRIEELIPFGRDRYIRVNGRVCRNIFFYKGKLEYALEQLKCSYFSFIHGDCTFSNLMLRENGEPILIDPRGYFGFTELYGDERYDWAKLYYSIVGNYDRFNLKKFSLDIGENADEGVKLVIESNGWEDMEDKFFELTGAVRYEIKLLHAVIWLSLTTYAWQDYDSICGAFYNGLYYLEEVL</sequence>
<name>A0A7X3MK96_9FIRM</name>
<reference evidence="2 3" key="1">
    <citation type="submission" date="2019-12" db="EMBL/GenBank/DDBJ databases">
        <title>Sporaefaciens musculi gen. nov., sp. nov., a novel bacterium isolated from the caecum of an obese mouse.</title>
        <authorList>
            <person name="Rasmussen T.S."/>
            <person name="Streidl T."/>
            <person name="Hitch T.C.A."/>
            <person name="Wortmann E."/>
            <person name="Deptula P."/>
            <person name="Hansen M."/>
            <person name="Nielsen D.S."/>
            <person name="Clavel T."/>
            <person name="Vogensen F.K."/>
        </authorList>
    </citation>
    <scope>NUCLEOTIDE SEQUENCE [LARGE SCALE GENOMIC DNA]</scope>
    <source>
        <strain evidence="2 3">WCA-9-b2</strain>
    </source>
</reference>
<accession>A0A7X3MK96</accession>
<evidence type="ECO:0000259" key="1">
    <source>
        <dbReference type="Pfam" id="PF00483"/>
    </source>
</evidence>
<comment type="caution">
    <text evidence="2">The sequence shown here is derived from an EMBL/GenBank/DDBJ whole genome shotgun (WGS) entry which is preliminary data.</text>
</comment>
<dbReference type="EMBL" id="WUQX01000001">
    <property type="protein sequence ID" value="MXP77825.1"/>
    <property type="molecule type" value="Genomic_DNA"/>
</dbReference>
<dbReference type="Pfam" id="PF00483">
    <property type="entry name" value="NTP_transferase"/>
    <property type="match status" value="1"/>
</dbReference>
<gene>
    <name evidence="2" type="ORF">GN277_21465</name>
</gene>
<dbReference type="InterPro" id="IPR029044">
    <property type="entry name" value="Nucleotide-diphossugar_trans"/>
</dbReference>
<evidence type="ECO:0000313" key="3">
    <source>
        <dbReference type="Proteomes" id="UP000460412"/>
    </source>
</evidence>
<evidence type="ECO:0000313" key="2">
    <source>
        <dbReference type="EMBL" id="MXP77825.1"/>
    </source>
</evidence>
<dbReference type="Gene3D" id="3.90.550.10">
    <property type="entry name" value="Spore Coat Polysaccharide Biosynthesis Protein SpsA, Chain A"/>
    <property type="match status" value="1"/>
</dbReference>
<dbReference type="Proteomes" id="UP000460412">
    <property type="component" value="Unassembled WGS sequence"/>
</dbReference>
<proteinExistence type="predicted"/>
<keyword evidence="3" id="KW-1185">Reference proteome</keyword>
<dbReference type="InterPro" id="IPR011009">
    <property type="entry name" value="Kinase-like_dom_sf"/>
</dbReference>
<protein>
    <submittedName>
        <fullName evidence="2">NTP transferase domain-containing protein</fullName>
    </submittedName>
</protein>